<dbReference type="GO" id="GO:0016020">
    <property type="term" value="C:membrane"/>
    <property type="evidence" value="ECO:0007669"/>
    <property type="project" value="UniProtKB-SubCell"/>
</dbReference>
<protein>
    <recommendedName>
        <fullName evidence="7">Rhodopsin domain-containing protein</fullName>
    </recommendedName>
</protein>
<feature type="domain" description="Rhodopsin" evidence="7">
    <location>
        <begin position="61"/>
        <end position="136"/>
    </location>
</feature>
<proteinExistence type="inferred from homology"/>
<keyword evidence="3 6" id="KW-1133">Transmembrane helix</keyword>
<reference evidence="8" key="1">
    <citation type="journal article" date="2020" name="Stud. Mycol.">
        <title>101 Dothideomycetes genomes: a test case for predicting lifestyles and emergence of pathogens.</title>
        <authorList>
            <person name="Haridas S."/>
            <person name="Albert R."/>
            <person name="Binder M."/>
            <person name="Bloem J."/>
            <person name="Labutti K."/>
            <person name="Salamov A."/>
            <person name="Andreopoulos B."/>
            <person name="Baker S."/>
            <person name="Barry K."/>
            <person name="Bills G."/>
            <person name="Bluhm B."/>
            <person name="Cannon C."/>
            <person name="Castanera R."/>
            <person name="Culley D."/>
            <person name="Daum C."/>
            <person name="Ezra D."/>
            <person name="Gonzalez J."/>
            <person name="Henrissat B."/>
            <person name="Kuo A."/>
            <person name="Liang C."/>
            <person name="Lipzen A."/>
            <person name="Lutzoni F."/>
            <person name="Magnuson J."/>
            <person name="Mondo S."/>
            <person name="Nolan M."/>
            <person name="Ohm R."/>
            <person name="Pangilinan J."/>
            <person name="Park H.-J."/>
            <person name="Ramirez L."/>
            <person name="Alfaro M."/>
            <person name="Sun H."/>
            <person name="Tritt A."/>
            <person name="Yoshinaga Y."/>
            <person name="Zwiers L.-H."/>
            <person name="Turgeon B."/>
            <person name="Goodwin S."/>
            <person name="Spatafora J."/>
            <person name="Crous P."/>
            <person name="Grigoriev I."/>
        </authorList>
    </citation>
    <scope>NUCLEOTIDE SEQUENCE</scope>
    <source>
        <strain evidence="8">SCOH1-5</strain>
    </source>
</reference>
<feature type="transmembrane region" description="Helical" evidence="6">
    <location>
        <begin position="73"/>
        <end position="91"/>
    </location>
</feature>
<keyword evidence="9" id="KW-1185">Reference proteome</keyword>
<keyword evidence="4 6" id="KW-0472">Membrane</keyword>
<sequence>ALLSIAFLIRRIASSKTHHRICFAVAYLTVVWALSSWLLHIFSCPLPRPWDILNTDKCLDRVANVQMSRRPKIAVMIAFLLRLLVLPTMFLRFNFFASVVHDDDETYVRTDVTIITQVATHLSIILATLPCAKPFFV</sequence>
<evidence type="ECO:0000259" key="7">
    <source>
        <dbReference type="Pfam" id="PF20684"/>
    </source>
</evidence>
<feature type="non-terminal residue" evidence="8">
    <location>
        <position position="137"/>
    </location>
</feature>
<accession>A0A6A6F3A5</accession>
<comment type="subcellular location">
    <subcellularLocation>
        <location evidence="1">Membrane</location>
        <topology evidence="1">Multi-pass membrane protein</topology>
    </subcellularLocation>
</comment>
<dbReference type="PANTHER" id="PTHR33048:SF47">
    <property type="entry name" value="INTEGRAL MEMBRANE PROTEIN-RELATED"/>
    <property type="match status" value="1"/>
</dbReference>
<evidence type="ECO:0000313" key="9">
    <source>
        <dbReference type="Proteomes" id="UP000799539"/>
    </source>
</evidence>
<dbReference type="EMBL" id="ML992690">
    <property type="protein sequence ID" value="KAF2208948.1"/>
    <property type="molecule type" value="Genomic_DNA"/>
</dbReference>
<dbReference type="InterPro" id="IPR052337">
    <property type="entry name" value="SAT4-like"/>
</dbReference>
<comment type="similarity">
    <text evidence="5">Belongs to the SAT4 family.</text>
</comment>
<organism evidence="8 9">
    <name type="scientific">Cercospora zeae-maydis SCOH1-5</name>
    <dbReference type="NCBI Taxonomy" id="717836"/>
    <lineage>
        <taxon>Eukaryota</taxon>
        <taxon>Fungi</taxon>
        <taxon>Dikarya</taxon>
        <taxon>Ascomycota</taxon>
        <taxon>Pezizomycotina</taxon>
        <taxon>Dothideomycetes</taxon>
        <taxon>Dothideomycetidae</taxon>
        <taxon>Mycosphaerellales</taxon>
        <taxon>Mycosphaerellaceae</taxon>
        <taxon>Cercospora</taxon>
    </lineage>
</organism>
<feature type="transmembrane region" description="Helical" evidence="6">
    <location>
        <begin position="21"/>
        <end position="42"/>
    </location>
</feature>
<feature type="non-terminal residue" evidence="8">
    <location>
        <position position="1"/>
    </location>
</feature>
<dbReference type="InterPro" id="IPR049326">
    <property type="entry name" value="Rhodopsin_dom_fungi"/>
</dbReference>
<gene>
    <name evidence="8" type="ORF">CERZMDRAFT_2788</name>
</gene>
<evidence type="ECO:0000256" key="1">
    <source>
        <dbReference type="ARBA" id="ARBA00004141"/>
    </source>
</evidence>
<keyword evidence="2 6" id="KW-0812">Transmembrane</keyword>
<dbReference type="PANTHER" id="PTHR33048">
    <property type="entry name" value="PTH11-LIKE INTEGRAL MEMBRANE PROTEIN (AFU_ORTHOLOGUE AFUA_5G11245)"/>
    <property type="match status" value="1"/>
</dbReference>
<dbReference type="Proteomes" id="UP000799539">
    <property type="component" value="Unassembled WGS sequence"/>
</dbReference>
<evidence type="ECO:0000256" key="4">
    <source>
        <dbReference type="ARBA" id="ARBA00023136"/>
    </source>
</evidence>
<evidence type="ECO:0000256" key="5">
    <source>
        <dbReference type="ARBA" id="ARBA00038359"/>
    </source>
</evidence>
<name>A0A6A6F3A5_9PEZI</name>
<evidence type="ECO:0000256" key="2">
    <source>
        <dbReference type="ARBA" id="ARBA00022692"/>
    </source>
</evidence>
<evidence type="ECO:0000313" key="8">
    <source>
        <dbReference type="EMBL" id="KAF2208948.1"/>
    </source>
</evidence>
<dbReference type="Pfam" id="PF20684">
    <property type="entry name" value="Fung_rhodopsin"/>
    <property type="match status" value="1"/>
</dbReference>
<evidence type="ECO:0000256" key="6">
    <source>
        <dbReference type="SAM" id="Phobius"/>
    </source>
</evidence>
<evidence type="ECO:0000256" key="3">
    <source>
        <dbReference type="ARBA" id="ARBA00022989"/>
    </source>
</evidence>
<dbReference type="AlphaFoldDB" id="A0A6A6F3A5"/>
<dbReference type="OrthoDB" id="3650882at2759"/>